<evidence type="ECO:0000313" key="5">
    <source>
        <dbReference type="Proteomes" id="UP001497525"/>
    </source>
</evidence>
<evidence type="ECO:0000313" key="4">
    <source>
        <dbReference type="EMBL" id="CAL5134501.1"/>
    </source>
</evidence>
<comment type="caution">
    <text evidence="4">The sequence shown here is derived from an EMBL/GenBank/DDBJ whole genome shotgun (WGS) entry which is preliminary data.</text>
</comment>
<evidence type="ECO:0000259" key="3">
    <source>
        <dbReference type="Pfam" id="PF10148"/>
    </source>
</evidence>
<dbReference type="InterPro" id="IPR039045">
    <property type="entry name" value="SCHIP_1"/>
</dbReference>
<organism evidence="4 5">
    <name type="scientific">Calicophoron daubneyi</name>
    <name type="common">Rumen fluke</name>
    <name type="synonym">Paramphistomum daubneyi</name>
    <dbReference type="NCBI Taxonomy" id="300641"/>
    <lineage>
        <taxon>Eukaryota</taxon>
        <taxon>Metazoa</taxon>
        <taxon>Spiralia</taxon>
        <taxon>Lophotrochozoa</taxon>
        <taxon>Platyhelminthes</taxon>
        <taxon>Trematoda</taxon>
        <taxon>Digenea</taxon>
        <taxon>Plagiorchiida</taxon>
        <taxon>Pronocephalata</taxon>
        <taxon>Paramphistomoidea</taxon>
        <taxon>Paramphistomidae</taxon>
        <taxon>Calicophoron</taxon>
    </lineage>
</organism>
<feature type="region of interest" description="Disordered" evidence="2">
    <location>
        <begin position="583"/>
        <end position="610"/>
    </location>
</feature>
<protein>
    <recommendedName>
        <fullName evidence="3">Schwannomin interacting protein 1 C-terminal domain-containing protein</fullName>
    </recommendedName>
</protein>
<accession>A0AAV2TER0</accession>
<proteinExistence type="predicted"/>
<name>A0AAV2TER0_CALDB</name>
<dbReference type="AlphaFoldDB" id="A0AAV2TER0"/>
<dbReference type="PANTHER" id="PTHR13103">
    <property type="entry name" value="SCHWANNOMIN INTERACTING PROTEIN 1"/>
    <property type="match status" value="1"/>
</dbReference>
<sequence>MHHCEIVFFGIFHQITPNFGNCSDNPYWEKFGLWGIPVHMYPWNIRNATSVDLKISVSPHSTISEKSPDKPESLHFCCVSDVYFPNIVKISVPIGIICYLGCTGFKVNQILPIPKTHTTVFSVETAKQLSDKWIAPSFSSEQTSFFQDSVKRNPYADCGNACTTEPIKTKAVDVLDSPKSPPNETERFLRPLRPSVSTMTCETDDESVSEDETDLWIGEPKTRFEAALRRARVAESRRKQASNAERNGQLKKRLPDWGSPIRCSESVASKGLQPCLPTNLDHSLDIPTQSADSVGDMADDKRTNEESTAYPCFKAATVSSRKQPSPSMFSAPEFWNSDEFWFTRSQLSSFSERSMSEVLQQAHLRSEMSSLIDEAGRYYEIMLEQKRKDCNDKSKEEILLGLLEKHRRSQFNTKIYMDQLTDIAHNQVEVERRRWGILSPAVAKLLKIGSRENTRLTPSMLKQLSASQLHLVIDDLNSGVEALNGSLMKELIERDDLHLEQGGKLIELEDLVAKFKELCIKTSIRQFRRQNSVEQRVSRPTSMIHHPLRSHEQTVQASRISAAPPIPTAQSKRVSEGAVSRFWSSSSSHKPLWKRFSADQSSVPHSDVPQ</sequence>
<evidence type="ECO:0000256" key="1">
    <source>
        <dbReference type="ARBA" id="ARBA00023054"/>
    </source>
</evidence>
<dbReference type="GO" id="GO:0035332">
    <property type="term" value="P:positive regulation of hippo signaling"/>
    <property type="evidence" value="ECO:0007669"/>
    <property type="project" value="TreeGrafter"/>
</dbReference>
<feature type="domain" description="Schwannomin interacting protein 1 C-terminal" evidence="3">
    <location>
        <begin position="394"/>
        <end position="512"/>
    </location>
</feature>
<dbReference type="Proteomes" id="UP001497525">
    <property type="component" value="Unassembled WGS sequence"/>
</dbReference>
<feature type="compositionally biased region" description="Polar residues" evidence="2">
    <location>
        <begin position="598"/>
        <end position="610"/>
    </location>
</feature>
<keyword evidence="1" id="KW-0175">Coiled coil</keyword>
<dbReference type="PANTHER" id="PTHR13103:SF2">
    <property type="entry name" value="IQCJ-SCHIP1 READTHROUGH TRANSCRIPT PROTEIN-RELATED"/>
    <property type="match status" value="1"/>
</dbReference>
<dbReference type="InterPro" id="IPR015649">
    <property type="entry name" value="SCHIP_1_C"/>
</dbReference>
<feature type="region of interest" description="Disordered" evidence="2">
    <location>
        <begin position="235"/>
        <end position="256"/>
    </location>
</feature>
<gene>
    <name evidence="4" type="ORF">CDAUBV1_LOCUS7874</name>
</gene>
<dbReference type="GO" id="GO:0030054">
    <property type="term" value="C:cell junction"/>
    <property type="evidence" value="ECO:0007669"/>
    <property type="project" value="TreeGrafter"/>
</dbReference>
<dbReference type="Pfam" id="PF10148">
    <property type="entry name" value="SCHIP-1_C"/>
    <property type="match status" value="1"/>
</dbReference>
<dbReference type="EMBL" id="CAXLJL010000201">
    <property type="protein sequence ID" value="CAL5134501.1"/>
    <property type="molecule type" value="Genomic_DNA"/>
</dbReference>
<dbReference type="GO" id="GO:0005886">
    <property type="term" value="C:plasma membrane"/>
    <property type="evidence" value="ECO:0007669"/>
    <property type="project" value="TreeGrafter"/>
</dbReference>
<evidence type="ECO:0000256" key="2">
    <source>
        <dbReference type="SAM" id="MobiDB-lite"/>
    </source>
</evidence>
<reference evidence="4" key="1">
    <citation type="submission" date="2024-06" db="EMBL/GenBank/DDBJ databases">
        <authorList>
            <person name="Liu X."/>
            <person name="Lenzi L."/>
            <person name="Haldenby T S."/>
            <person name="Uol C."/>
        </authorList>
    </citation>
    <scope>NUCLEOTIDE SEQUENCE</scope>
</reference>